<keyword evidence="4" id="KW-1185">Reference proteome</keyword>
<proteinExistence type="predicted"/>
<dbReference type="EMBL" id="JASBNA010000039">
    <property type="protein sequence ID" value="KAK7681689.1"/>
    <property type="molecule type" value="Genomic_DNA"/>
</dbReference>
<feature type="region of interest" description="Disordered" evidence="1">
    <location>
        <begin position="1"/>
        <end position="35"/>
    </location>
</feature>
<gene>
    <name evidence="3" type="ORF">QCA50_010968</name>
    <name evidence="2" type="ORF">QCA50_015036</name>
</gene>
<evidence type="ECO:0000256" key="1">
    <source>
        <dbReference type="SAM" id="MobiDB-lite"/>
    </source>
</evidence>
<feature type="region of interest" description="Disordered" evidence="1">
    <location>
        <begin position="98"/>
        <end position="120"/>
    </location>
</feature>
<protein>
    <submittedName>
        <fullName evidence="3">Uncharacterized protein</fullName>
    </submittedName>
</protein>
<feature type="compositionally biased region" description="Pro residues" evidence="1">
    <location>
        <begin position="1"/>
        <end position="10"/>
    </location>
</feature>
<accession>A0AAW0G2S3</accession>
<reference evidence="3 4" key="1">
    <citation type="submission" date="2022-09" db="EMBL/GenBank/DDBJ databases">
        <authorList>
            <person name="Palmer J.M."/>
        </authorList>
    </citation>
    <scope>NUCLEOTIDE SEQUENCE [LARGE SCALE GENOMIC DNA]</scope>
    <source>
        <strain evidence="3 4">DSM 7382</strain>
    </source>
</reference>
<evidence type="ECO:0000313" key="3">
    <source>
        <dbReference type="EMBL" id="KAK7685624.1"/>
    </source>
</evidence>
<dbReference type="EMBL" id="JASBNA010000019">
    <property type="protein sequence ID" value="KAK7685624.1"/>
    <property type="molecule type" value="Genomic_DNA"/>
</dbReference>
<name>A0AAW0G2S3_9APHY</name>
<organism evidence="3 4">
    <name type="scientific">Cerrena zonata</name>
    <dbReference type="NCBI Taxonomy" id="2478898"/>
    <lineage>
        <taxon>Eukaryota</taxon>
        <taxon>Fungi</taxon>
        <taxon>Dikarya</taxon>
        <taxon>Basidiomycota</taxon>
        <taxon>Agaricomycotina</taxon>
        <taxon>Agaricomycetes</taxon>
        <taxon>Polyporales</taxon>
        <taxon>Cerrenaceae</taxon>
        <taxon>Cerrena</taxon>
    </lineage>
</organism>
<evidence type="ECO:0000313" key="2">
    <source>
        <dbReference type="EMBL" id="KAK7681689.1"/>
    </source>
</evidence>
<sequence length="120" mass="13257">MPPPHSPLPAPVSSSDERAWGGMPHVPPSTLQLEPSMVPPSYRLLMRSTTEPPATQPGTPTYPDAHPIIQFPPSLFPIPSQLGLAYNYNMSYEEHCQRQDCQRGDRPPTIKEEKNGAEGK</sequence>
<dbReference type="AlphaFoldDB" id="A0AAW0G2S3"/>
<dbReference type="Proteomes" id="UP001385951">
    <property type="component" value="Unassembled WGS sequence"/>
</dbReference>
<evidence type="ECO:0000313" key="4">
    <source>
        <dbReference type="Proteomes" id="UP001385951"/>
    </source>
</evidence>
<comment type="caution">
    <text evidence="3">The sequence shown here is derived from an EMBL/GenBank/DDBJ whole genome shotgun (WGS) entry which is preliminary data.</text>
</comment>